<evidence type="ECO:0000313" key="2">
    <source>
        <dbReference type="EMBL" id="ARN80289.1"/>
    </source>
</evidence>
<sequence length="94" mass="10584">MRQASRKQAFKASAGRECGDLGKRCGASGASPEGQAAPGAKRDKVQTLAAPFRRAVARHEDRRRLNERRSRPTLRLAKRNRMGRRRKIDLSEQD</sequence>
<dbReference type="EMBL" id="CP019948">
    <property type="protein sequence ID" value="ARN80289.1"/>
    <property type="molecule type" value="Genomic_DNA"/>
</dbReference>
<proteinExistence type="predicted"/>
<dbReference type="KEGG" id="mbry:B1812_03420"/>
<gene>
    <name evidence="2" type="ORF">B1812_03420</name>
</gene>
<protein>
    <submittedName>
        <fullName evidence="2">Uncharacterized protein</fullName>
    </submittedName>
</protein>
<reference evidence="2 3" key="1">
    <citation type="submission" date="2017-02" db="EMBL/GenBank/DDBJ databases">
        <authorList>
            <person name="Peterson S.W."/>
        </authorList>
    </citation>
    <scope>NUCLEOTIDE SEQUENCE [LARGE SCALE GENOMIC DNA]</scope>
    <source>
        <strain evidence="2 3">S285</strain>
    </source>
</reference>
<dbReference type="Proteomes" id="UP000193978">
    <property type="component" value="Chromosome"/>
</dbReference>
<evidence type="ECO:0000256" key="1">
    <source>
        <dbReference type="SAM" id="MobiDB-lite"/>
    </source>
</evidence>
<dbReference type="STRING" id="655015.B1812_03420"/>
<feature type="compositionally biased region" description="Basic residues" evidence="1">
    <location>
        <begin position="76"/>
        <end position="87"/>
    </location>
</feature>
<dbReference type="AlphaFoldDB" id="A0A1W6MS22"/>
<feature type="region of interest" description="Disordered" evidence="1">
    <location>
        <begin position="1"/>
        <end position="94"/>
    </location>
</feature>
<evidence type="ECO:0000313" key="3">
    <source>
        <dbReference type="Proteomes" id="UP000193978"/>
    </source>
</evidence>
<feature type="compositionally biased region" description="Basic and acidic residues" evidence="1">
    <location>
        <begin position="57"/>
        <end position="70"/>
    </location>
</feature>
<organism evidence="2 3">
    <name type="scientific">Methylocystis bryophila</name>
    <dbReference type="NCBI Taxonomy" id="655015"/>
    <lineage>
        <taxon>Bacteria</taxon>
        <taxon>Pseudomonadati</taxon>
        <taxon>Pseudomonadota</taxon>
        <taxon>Alphaproteobacteria</taxon>
        <taxon>Hyphomicrobiales</taxon>
        <taxon>Methylocystaceae</taxon>
        <taxon>Methylocystis</taxon>
    </lineage>
</organism>
<accession>A0A1W6MS22</accession>
<keyword evidence="3" id="KW-1185">Reference proteome</keyword>
<name>A0A1W6MS22_9HYPH</name>